<organism evidence="2 3">
    <name type="scientific">Ficus carica</name>
    <name type="common">Common fig</name>
    <dbReference type="NCBI Taxonomy" id="3494"/>
    <lineage>
        <taxon>Eukaryota</taxon>
        <taxon>Viridiplantae</taxon>
        <taxon>Streptophyta</taxon>
        <taxon>Embryophyta</taxon>
        <taxon>Tracheophyta</taxon>
        <taxon>Spermatophyta</taxon>
        <taxon>Magnoliopsida</taxon>
        <taxon>eudicotyledons</taxon>
        <taxon>Gunneridae</taxon>
        <taxon>Pentapetalae</taxon>
        <taxon>rosids</taxon>
        <taxon>fabids</taxon>
        <taxon>Rosales</taxon>
        <taxon>Moraceae</taxon>
        <taxon>Ficeae</taxon>
        <taxon>Ficus</taxon>
    </lineage>
</organism>
<accession>A0AA88AL32</accession>
<protein>
    <submittedName>
        <fullName evidence="2">Uncharacterized protein</fullName>
    </submittedName>
</protein>
<feature type="region of interest" description="Disordered" evidence="1">
    <location>
        <begin position="262"/>
        <end position="308"/>
    </location>
</feature>
<sequence>MARSVKGNGFPSPSGGVTCRLGSLTWKRGAWRRLTFSEKKRTPSGTSIGFSLPTAQPGEVTVASRMPYLIVHYRARTVVTAEVATTSDGSEVPRGVSVAPSHGQWFDSSSLGTWGPRVADKDMDLNPRWLSGNSEGVNALMTRTGWPGFRRSPKLVMVARAERGLRSQSRVTGPLPQAAGPLYQVAGPLPTLLRPWQAAQEKTPDLVIRLSQPPGSSRSGGSRQLRSTDLVDKLVETICLAFSGNVAMRDLFNHMEEKVTSLDSEAKSAKSAEEKAKAAEEKVKDAEKRASQVEDDLAAARSEHSRYL</sequence>
<evidence type="ECO:0000256" key="1">
    <source>
        <dbReference type="SAM" id="MobiDB-lite"/>
    </source>
</evidence>
<gene>
    <name evidence="2" type="ORF">TIFTF001_017388</name>
</gene>
<reference evidence="2" key="1">
    <citation type="submission" date="2023-07" db="EMBL/GenBank/DDBJ databases">
        <title>draft genome sequence of fig (Ficus carica).</title>
        <authorList>
            <person name="Takahashi T."/>
            <person name="Nishimura K."/>
        </authorList>
    </citation>
    <scope>NUCLEOTIDE SEQUENCE</scope>
</reference>
<feature type="compositionally biased region" description="Basic and acidic residues" evidence="1">
    <location>
        <begin position="262"/>
        <end position="292"/>
    </location>
</feature>
<dbReference type="Proteomes" id="UP001187192">
    <property type="component" value="Unassembled WGS sequence"/>
</dbReference>
<evidence type="ECO:0000313" key="3">
    <source>
        <dbReference type="Proteomes" id="UP001187192"/>
    </source>
</evidence>
<name>A0AA88AL32_FICCA</name>
<dbReference type="EMBL" id="BTGU01000027">
    <property type="protein sequence ID" value="GMN48208.1"/>
    <property type="molecule type" value="Genomic_DNA"/>
</dbReference>
<evidence type="ECO:0000313" key="2">
    <source>
        <dbReference type="EMBL" id="GMN48208.1"/>
    </source>
</evidence>
<comment type="caution">
    <text evidence="2">The sequence shown here is derived from an EMBL/GenBank/DDBJ whole genome shotgun (WGS) entry which is preliminary data.</text>
</comment>
<keyword evidence="3" id="KW-1185">Reference proteome</keyword>
<proteinExistence type="predicted"/>
<dbReference type="AlphaFoldDB" id="A0AA88AL32"/>